<evidence type="ECO:0000256" key="1">
    <source>
        <dbReference type="SAM" id="MobiDB-lite"/>
    </source>
</evidence>
<dbReference type="PANTHER" id="PTHR20916">
    <property type="entry name" value="CYSTEINE AND GLYCINE-RICH PROTEIN 2 BINDING PROTEIN"/>
    <property type="match status" value="1"/>
</dbReference>
<protein>
    <submittedName>
        <fullName evidence="2">G2484 protein</fullName>
    </submittedName>
</protein>
<sequence>MFVMTRAFFELVCHSKQTQALIESTISLRASETDRRIFAAMARNLSIIAVFVAALALASGTRQPLQAATTPTADVVFLMEAAQATFINATTLALNGLTGSAQSYGAGAKTGIYPISNFTDGSASSQYVDSNGQWLSNPQAVMYGVGQDSNVTIVLLTLSNPTTPQQPAAGTTTNNNNNNNGGSTVTNNNNNGPPQLTFTVALVPADASKIKYQNGVVAEKIAESANGVGNLAQAITPGATFGPVVIYIDQSQQGLPKKATTKWGSGGWGNWGGGYGNGYNNGWNNGWGGSSSNNNNNNNNNGGGWGSSNNNNNNNNNGGGWGSSNNNNNNNNNGGGWGSSNNNNNNNNNGGWGSSNNNNNNNNNGK</sequence>
<feature type="region of interest" description="Disordered" evidence="1">
    <location>
        <begin position="162"/>
        <end position="193"/>
    </location>
</feature>
<accession>A0ABP1FQY6</accession>
<dbReference type="Proteomes" id="UP001497392">
    <property type="component" value="Unassembled WGS sequence"/>
</dbReference>
<comment type="caution">
    <text evidence="2">The sequence shown here is derived from an EMBL/GenBank/DDBJ whole genome shotgun (WGS) entry which is preliminary data.</text>
</comment>
<name>A0ABP1FQY6_9CHLO</name>
<feature type="compositionally biased region" description="Low complexity" evidence="1">
    <location>
        <begin position="290"/>
        <end position="300"/>
    </location>
</feature>
<keyword evidence="3" id="KW-1185">Reference proteome</keyword>
<reference evidence="2 3" key="1">
    <citation type="submission" date="2024-06" db="EMBL/GenBank/DDBJ databases">
        <authorList>
            <person name="Kraege A."/>
            <person name="Thomma B."/>
        </authorList>
    </citation>
    <scope>NUCLEOTIDE SEQUENCE [LARGE SCALE GENOMIC DNA]</scope>
</reference>
<proteinExistence type="predicted"/>
<organism evidence="2 3">
    <name type="scientific">Coccomyxa viridis</name>
    <dbReference type="NCBI Taxonomy" id="1274662"/>
    <lineage>
        <taxon>Eukaryota</taxon>
        <taxon>Viridiplantae</taxon>
        <taxon>Chlorophyta</taxon>
        <taxon>core chlorophytes</taxon>
        <taxon>Trebouxiophyceae</taxon>
        <taxon>Trebouxiophyceae incertae sedis</taxon>
        <taxon>Coccomyxaceae</taxon>
        <taxon>Coccomyxa</taxon>
    </lineage>
</organism>
<gene>
    <name evidence="2" type="primary">g2484</name>
    <name evidence="2" type="ORF">VP750_LOCUS2121</name>
</gene>
<feature type="compositionally biased region" description="Low complexity" evidence="1">
    <location>
        <begin position="307"/>
        <end position="316"/>
    </location>
</feature>
<evidence type="ECO:0000313" key="3">
    <source>
        <dbReference type="Proteomes" id="UP001497392"/>
    </source>
</evidence>
<feature type="region of interest" description="Disordered" evidence="1">
    <location>
        <begin position="290"/>
        <end position="366"/>
    </location>
</feature>
<feature type="compositionally biased region" description="Low complexity" evidence="1">
    <location>
        <begin position="323"/>
        <end position="332"/>
    </location>
</feature>
<dbReference type="EMBL" id="CAXHTA020000003">
    <property type="protein sequence ID" value="CAL5220462.1"/>
    <property type="molecule type" value="Genomic_DNA"/>
</dbReference>
<feature type="compositionally biased region" description="Low complexity" evidence="1">
    <location>
        <begin position="339"/>
        <end position="366"/>
    </location>
</feature>
<dbReference type="PANTHER" id="PTHR20916:SF18">
    <property type="entry name" value="IPT_TIG DOMAIN-CONTAINING PROTEIN"/>
    <property type="match status" value="1"/>
</dbReference>
<feature type="compositionally biased region" description="Low complexity" evidence="1">
    <location>
        <begin position="162"/>
        <end position="192"/>
    </location>
</feature>
<evidence type="ECO:0000313" key="2">
    <source>
        <dbReference type="EMBL" id="CAL5220462.1"/>
    </source>
</evidence>